<keyword evidence="3" id="KW-0964">Secreted</keyword>
<proteinExistence type="inferred from homology"/>
<dbReference type="Proteomes" id="UP001652622">
    <property type="component" value="Unplaced"/>
</dbReference>
<keyword evidence="6" id="KW-1185">Reference proteome</keyword>
<dbReference type="Pfam" id="PF06083">
    <property type="entry name" value="IL17"/>
    <property type="match status" value="1"/>
</dbReference>
<name>A0A6P9AU87_PANGU</name>
<evidence type="ECO:0000256" key="3">
    <source>
        <dbReference type="ARBA" id="ARBA00022525"/>
    </source>
</evidence>
<evidence type="ECO:0000313" key="7">
    <source>
        <dbReference type="RefSeq" id="XP_034262237.1"/>
    </source>
</evidence>
<dbReference type="KEGG" id="pgut:117658221"/>
<evidence type="ECO:0000313" key="6">
    <source>
        <dbReference type="Proteomes" id="UP001652622"/>
    </source>
</evidence>
<evidence type="ECO:0000256" key="4">
    <source>
        <dbReference type="ARBA" id="ARBA00022729"/>
    </source>
</evidence>
<comment type="similarity">
    <text evidence="2">Belongs to the IL-17 family.</text>
</comment>
<dbReference type="GO" id="GO:0005125">
    <property type="term" value="F:cytokine activity"/>
    <property type="evidence" value="ECO:0007669"/>
    <property type="project" value="InterPro"/>
</dbReference>
<evidence type="ECO:0000256" key="2">
    <source>
        <dbReference type="ARBA" id="ARBA00007236"/>
    </source>
</evidence>
<dbReference type="CTD" id="64806"/>
<evidence type="ECO:0000256" key="1">
    <source>
        <dbReference type="ARBA" id="ARBA00004613"/>
    </source>
</evidence>
<dbReference type="OMA" id="ATRYPQN"/>
<dbReference type="InterPro" id="IPR010345">
    <property type="entry name" value="IL-17_fam"/>
</dbReference>
<dbReference type="RefSeq" id="XP_034262237.1">
    <property type="nucleotide sequence ID" value="XM_034406346.1"/>
</dbReference>
<dbReference type="Gene3D" id="2.10.90.10">
    <property type="entry name" value="Cystine-knot cytokines"/>
    <property type="match status" value="1"/>
</dbReference>
<evidence type="ECO:0000256" key="5">
    <source>
        <dbReference type="SAM" id="SignalP"/>
    </source>
</evidence>
<keyword evidence="4 5" id="KW-0732">Signal</keyword>
<dbReference type="GO" id="GO:0005576">
    <property type="term" value="C:extracellular region"/>
    <property type="evidence" value="ECO:0007669"/>
    <property type="project" value="UniProtKB-SubCell"/>
</dbReference>
<feature type="signal peptide" evidence="5">
    <location>
        <begin position="1"/>
        <end position="23"/>
    </location>
</feature>
<organism evidence="6 7">
    <name type="scientific">Pantherophis guttatus</name>
    <name type="common">Corn snake</name>
    <name type="synonym">Elaphe guttata</name>
    <dbReference type="NCBI Taxonomy" id="94885"/>
    <lineage>
        <taxon>Eukaryota</taxon>
        <taxon>Metazoa</taxon>
        <taxon>Chordata</taxon>
        <taxon>Craniata</taxon>
        <taxon>Vertebrata</taxon>
        <taxon>Euteleostomi</taxon>
        <taxon>Lepidosauria</taxon>
        <taxon>Squamata</taxon>
        <taxon>Bifurcata</taxon>
        <taxon>Unidentata</taxon>
        <taxon>Episquamata</taxon>
        <taxon>Toxicofera</taxon>
        <taxon>Serpentes</taxon>
        <taxon>Colubroidea</taxon>
        <taxon>Colubridae</taxon>
        <taxon>Colubrinae</taxon>
        <taxon>Pantherophis</taxon>
    </lineage>
</organism>
<comment type="subcellular location">
    <subcellularLocation>
        <location evidence="1">Secreted</location>
    </subcellularLocation>
</comment>
<dbReference type="SUPFAM" id="SSF57501">
    <property type="entry name" value="Cystine-knot cytokines"/>
    <property type="match status" value="1"/>
</dbReference>
<feature type="chain" id="PRO_5027730014" evidence="5">
    <location>
        <begin position="24"/>
        <end position="222"/>
    </location>
</feature>
<dbReference type="InterPro" id="IPR029034">
    <property type="entry name" value="Cystine-knot_cytokine"/>
</dbReference>
<accession>A0A6P9AU87</accession>
<dbReference type="GeneID" id="117658221"/>
<sequence length="222" mass="25059">MDHLGLAVISVLFVASLLRQAHGCFSEHDCCNHSRIHNLGRSFRVQYPGSTSPYTTDSATDCQATSTGAVSQRSISPWSYKKDFSATRYPQNLWQASCSCDNCLSFNSTPQQNVMTYNKLELKGNSVTVRSGILVFYRKHCPDQPGLFYLQPSNYMINVACACVVPRLESLIFDVRWDDPVVWHESNTAREQISQTSLYRSNFAPKCPHFDYKSWSKASGCE</sequence>
<dbReference type="AlphaFoldDB" id="A0A6P9AU87"/>
<gene>
    <name evidence="7" type="primary">IL25</name>
</gene>
<reference evidence="7" key="1">
    <citation type="submission" date="2025-08" db="UniProtKB">
        <authorList>
            <consortium name="RefSeq"/>
        </authorList>
    </citation>
    <scope>IDENTIFICATION</scope>
    <source>
        <tissue evidence="7">Blood</tissue>
    </source>
</reference>
<protein>
    <submittedName>
        <fullName evidence="7">Interleukin-25</fullName>
    </submittedName>
</protein>
<dbReference type="InParanoid" id="A0A6P9AU87"/>